<evidence type="ECO:0000313" key="2">
    <source>
        <dbReference type="Proteomes" id="UP000005239"/>
    </source>
</evidence>
<sequence>MEQQMRSMASLPQSLPAATVDLTASTHCKKKGVIGLEMRLEEVRVAMSKAHAARRYTLHILTSDPIVFDMIKNMREHMRTEFRTFGWTLDLNERTQEILRKISALTLMVEVTIQYVSVKQREPLMQRVTNHVESAYNFILSIDSSDMTIPLLPLDPIDASPPPTKLPYVTLQSPDEDIDLLFGKIVYVDVTVEYTTIKKGIIRRFADRVCAVCKAMKILCCTSVEDHPAWYIY</sequence>
<keyword evidence="2" id="KW-1185">Reference proteome</keyword>
<accession>A0A8R1UZU3</accession>
<organism evidence="1 2">
    <name type="scientific">Pristionchus pacificus</name>
    <name type="common">Parasitic nematode worm</name>
    <dbReference type="NCBI Taxonomy" id="54126"/>
    <lineage>
        <taxon>Eukaryota</taxon>
        <taxon>Metazoa</taxon>
        <taxon>Ecdysozoa</taxon>
        <taxon>Nematoda</taxon>
        <taxon>Chromadorea</taxon>
        <taxon>Rhabditida</taxon>
        <taxon>Rhabditina</taxon>
        <taxon>Diplogasteromorpha</taxon>
        <taxon>Diplogasteroidea</taxon>
        <taxon>Neodiplogasteridae</taxon>
        <taxon>Pristionchus</taxon>
    </lineage>
</organism>
<dbReference type="EnsemblMetazoa" id="PPA42930.1">
    <property type="protein sequence ID" value="PPA42930.1"/>
    <property type="gene ID" value="WBGene00281299"/>
</dbReference>
<accession>A0A2A6CUS8</accession>
<reference evidence="1" key="2">
    <citation type="submission" date="2022-06" db="UniProtKB">
        <authorList>
            <consortium name="EnsemblMetazoa"/>
        </authorList>
    </citation>
    <scope>IDENTIFICATION</scope>
    <source>
        <strain evidence="1">PS312</strain>
    </source>
</reference>
<gene>
    <name evidence="1" type="primary">WBGene00281299</name>
</gene>
<dbReference type="Proteomes" id="UP000005239">
    <property type="component" value="Unassembled WGS sequence"/>
</dbReference>
<dbReference type="AlphaFoldDB" id="A0A2A6CUS8"/>
<reference evidence="2" key="1">
    <citation type="journal article" date="2008" name="Nat. Genet.">
        <title>The Pristionchus pacificus genome provides a unique perspective on nematode lifestyle and parasitism.</title>
        <authorList>
            <person name="Dieterich C."/>
            <person name="Clifton S.W."/>
            <person name="Schuster L.N."/>
            <person name="Chinwalla A."/>
            <person name="Delehaunty K."/>
            <person name="Dinkelacker I."/>
            <person name="Fulton L."/>
            <person name="Fulton R."/>
            <person name="Godfrey J."/>
            <person name="Minx P."/>
            <person name="Mitreva M."/>
            <person name="Roeseler W."/>
            <person name="Tian H."/>
            <person name="Witte H."/>
            <person name="Yang S.P."/>
            <person name="Wilson R.K."/>
            <person name="Sommer R.J."/>
        </authorList>
    </citation>
    <scope>NUCLEOTIDE SEQUENCE [LARGE SCALE GENOMIC DNA]</scope>
    <source>
        <strain evidence="2">PS312</strain>
    </source>
</reference>
<protein>
    <submittedName>
        <fullName evidence="1">Uncharacterized protein</fullName>
    </submittedName>
</protein>
<proteinExistence type="predicted"/>
<evidence type="ECO:0000313" key="1">
    <source>
        <dbReference type="EnsemblMetazoa" id="PPA42930.1"/>
    </source>
</evidence>
<name>A0A2A6CUS8_PRIPA</name>